<reference evidence="1 2" key="1">
    <citation type="submission" date="2023-04" db="EMBL/GenBank/DDBJ databases">
        <title>A novel bacteria isolated from coastal sediment.</title>
        <authorList>
            <person name="Liu X.-J."/>
            <person name="Du Z.-J."/>
        </authorList>
    </citation>
    <scope>NUCLEOTIDE SEQUENCE [LARGE SCALE GENOMIC DNA]</scope>
    <source>
        <strain evidence="1 2">SDUM461004</strain>
    </source>
</reference>
<dbReference type="EMBL" id="JARXIC010000048">
    <property type="protein sequence ID" value="MDQ8196130.1"/>
    <property type="molecule type" value="Genomic_DNA"/>
</dbReference>
<dbReference type="SUPFAM" id="SSF51569">
    <property type="entry name" value="Aldolase"/>
    <property type="match status" value="1"/>
</dbReference>
<name>A0ABU1AMV7_9BACT</name>
<accession>A0ABU1AMV7</accession>
<dbReference type="RefSeq" id="WP_308986570.1">
    <property type="nucleotide sequence ID" value="NZ_JARXIC010000048.1"/>
</dbReference>
<sequence>MPYITNRKDVLDAFEDARMNGWVIPAFGVENSTTIEAVLSAATEQADHLGAPNMPIMLAVTNRYVERTQSTYYTHTRDWRIGLDLILADLEILTRPGSPYANLRVMLHLDHIQHDIDVELWEGDLSRFSSIMFDASTLSFEQNIISTQNFFADRSQEIVIEGACDYVGAPGSQLTSVRDAERFYNETGVDWVVANLGTEHRAGVSELAYAGDLAQQISDTIGARLVLHGASSVAPDSLGNLASDGICKVNLWTALERDSSRVLMHEMLRNASRICGSTTAADWVENGLLGPAAEVDAPLALSHFTTEWRQGLVFETMKQQIAKFLRIWYPQSNVR</sequence>
<dbReference type="Gene3D" id="3.20.20.70">
    <property type="entry name" value="Aldolase class I"/>
    <property type="match status" value="1"/>
</dbReference>
<comment type="caution">
    <text evidence="1">The sequence shown here is derived from an EMBL/GenBank/DDBJ whole genome shotgun (WGS) entry which is preliminary data.</text>
</comment>
<dbReference type="Proteomes" id="UP001243717">
    <property type="component" value="Unassembled WGS sequence"/>
</dbReference>
<dbReference type="InterPro" id="IPR013785">
    <property type="entry name" value="Aldolase_TIM"/>
</dbReference>
<proteinExistence type="predicted"/>
<protein>
    <submittedName>
        <fullName evidence="1">Class II fructose-bisphosphate aldolase</fullName>
    </submittedName>
</protein>
<keyword evidence="2" id="KW-1185">Reference proteome</keyword>
<evidence type="ECO:0000313" key="2">
    <source>
        <dbReference type="Proteomes" id="UP001243717"/>
    </source>
</evidence>
<dbReference type="InterPro" id="IPR000771">
    <property type="entry name" value="FBA_II"/>
</dbReference>
<organism evidence="1 2">
    <name type="scientific">Thalassobacterium sedimentorum</name>
    <dbReference type="NCBI Taxonomy" id="3041258"/>
    <lineage>
        <taxon>Bacteria</taxon>
        <taxon>Pseudomonadati</taxon>
        <taxon>Verrucomicrobiota</taxon>
        <taxon>Opitutia</taxon>
        <taxon>Puniceicoccales</taxon>
        <taxon>Coraliomargaritaceae</taxon>
        <taxon>Thalassobacterium</taxon>
    </lineage>
</organism>
<gene>
    <name evidence="1" type="ORF">QEH59_16970</name>
</gene>
<evidence type="ECO:0000313" key="1">
    <source>
        <dbReference type="EMBL" id="MDQ8196130.1"/>
    </source>
</evidence>
<dbReference type="Pfam" id="PF01116">
    <property type="entry name" value="F_bP_aldolase"/>
    <property type="match status" value="1"/>
</dbReference>